<keyword evidence="5" id="KW-0433">Leucine-rich repeat</keyword>
<evidence type="ECO:0000256" key="3">
    <source>
        <dbReference type="ARBA" id="ARBA00015004"/>
    </source>
</evidence>
<evidence type="ECO:0000256" key="7">
    <source>
        <dbReference type="ARBA" id="ARBA00023186"/>
    </source>
</evidence>
<evidence type="ECO:0000256" key="5">
    <source>
        <dbReference type="ARBA" id="ARBA00022614"/>
    </source>
</evidence>
<name>A0A7C8NKF1_ORBOL</name>
<protein>
    <recommendedName>
        <fullName evidence="3">Tubulin-specific chaperone E</fullName>
    </recommendedName>
    <alternativeName>
        <fullName evidence="8">Tubulin-folding cofactor E</fullName>
    </alternativeName>
</protein>
<dbReference type="PROSITE" id="PS51450">
    <property type="entry name" value="LRR"/>
    <property type="match status" value="1"/>
</dbReference>
<dbReference type="Proteomes" id="UP000480548">
    <property type="component" value="Unassembled WGS sequence"/>
</dbReference>
<dbReference type="AlphaFoldDB" id="A0A7C8NKF1"/>
<dbReference type="SMART" id="SM01052">
    <property type="entry name" value="CAP_GLY"/>
    <property type="match status" value="1"/>
</dbReference>
<gene>
    <name evidence="10" type="ORF">TWF703_003040</name>
</gene>
<dbReference type="InterPro" id="IPR001611">
    <property type="entry name" value="Leu-rich_rpt"/>
</dbReference>
<comment type="subcellular location">
    <subcellularLocation>
        <location evidence="1">Cytoplasm</location>
    </subcellularLocation>
</comment>
<evidence type="ECO:0000256" key="2">
    <source>
        <dbReference type="ARBA" id="ARBA00006286"/>
    </source>
</evidence>
<dbReference type="FunFam" id="2.30.30.190:FF:000008">
    <property type="entry name" value="Tubulin-specific chaperone E"/>
    <property type="match status" value="1"/>
</dbReference>
<keyword evidence="6" id="KW-0677">Repeat</keyword>
<dbReference type="InterPro" id="IPR032675">
    <property type="entry name" value="LRR_dom_sf"/>
</dbReference>
<dbReference type="InterPro" id="IPR036859">
    <property type="entry name" value="CAP-Gly_dom_sf"/>
</dbReference>
<dbReference type="Gene3D" id="2.30.30.190">
    <property type="entry name" value="CAP Gly-rich-like domain"/>
    <property type="match status" value="1"/>
</dbReference>
<dbReference type="GO" id="GO:0005737">
    <property type="term" value="C:cytoplasm"/>
    <property type="evidence" value="ECO:0007669"/>
    <property type="project" value="UniProtKB-SubCell"/>
</dbReference>
<evidence type="ECO:0000256" key="1">
    <source>
        <dbReference type="ARBA" id="ARBA00004496"/>
    </source>
</evidence>
<comment type="similarity">
    <text evidence="2">Belongs to the TBCE family.</text>
</comment>
<proteinExistence type="inferred from homology"/>
<dbReference type="PROSITE" id="PS50245">
    <property type="entry name" value="CAP_GLY_2"/>
    <property type="match status" value="1"/>
</dbReference>
<dbReference type="Pfam" id="PF01302">
    <property type="entry name" value="CAP_GLY"/>
    <property type="match status" value="1"/>
</dbReference>
<accession>A0A7C8NKF1</accession>
<dbReference type="Pfam" id="PF13516">
    <property type="entry name" value="LRR_6"/>
    <property type="match status" value="1"/>
</dbReference>
<evidence type="ECO:0000256" key="8">
    <source>
        <dbReference type="ARBA" id="ARBA00030180"/>
    </source>
</evidence>
<dbReference type="Gene3D" id="3.10.20.90">
    <property type="entry name" value="Phosphatidylinositol 3-kinase Catalytic Subunit, Chain A, domain 1"/>
    <property type="match status" value="1"/>
</dbReference>
<reference evidence="10 11" key="1">
    <citation type="submission" date="2019-06" db="EMBL/GenBank/DDBJ databases">
        <authorList>
            <person name="Palmer J.M."/>
        </authorList>
    </citation>
    <scope>NUCLEOTIDE SEQUENCE [LARGE SCALE GENOMIC DNA]</scope>
    <source>
        <strain evidence="10 11">TWF703</strain>
    </source>
</reference>
<evidence type="ECO:0000259" key="9">
    <source>
        <dbReference type="PROSITE" id="PS50245"/>
    </source>
</evidence>
<evidence type="ECO:0000313" key="11">
    <source>
        <dbReference type="Proteomes" id="UP000480548"/>
    </source>
</evidence>
<sequence length="548" mass="61053">MASQYVGQRLSFESQLCTIRYIGEVKGTKGEWLGVEWDDPSRGKHSGEHNGIRYFECKAPGAGSFVRPNRPSDPPNSFLAGLREKYITNVEKSGVPKPIEFGKKIAQEVGFDKVAKKFAELDTLTNVLLDYMRIKTCDEDSEEIAATCANLQKLDLTCNLFEEVEEVVKLCISLPKLVSLSINGNRFMKYQIRDQYKHGLDRIKTLKADDLRSSWTELFELVNNFTNVTDLSIAVGDIETLTPDITPRVSDLRIASRLESICLEEHAIGSLSGLADLQNLPSLRKLLLSYNKINAVYSPAESKAVGKLCFPSVTYLDISHNEVGDWTFLDDMRIAFPNLEALRISHNPLYGTSDARTLTEESYQITVGRLGRLVTSLNYSVITPAERADAELFYISTIVKELSGKPAEQEAEILSHHTKWQELQTIHGEQTITRDLSGKSKDALASKLIGLCNPPAVAIVNDINTCDFVPLRTLTKKFPRTVTIGKLSGLIGRLFGVNPLDIALYLIEDGIINEGGGVRETLLADELRELDYYVTEAKIKLAVRDKSL</sequence>
<comment type="caution">
    <text evidence="10">The sequence shown here is derived from an EMBL/GenBank/DDBJ whole genome shotgun (WGS) entry which is preliminary data.</text>
</comment>
<dbReference type="PANTHER" id="PTHR46652">
    <property type="entry name" value="LEUCINE-RICH REPEAT AND IQ DOMAIN-CONTAINING PROTEIN 1-RELATED"/>
    <property type="match status" value="1"/>
</dbReference>
<evidence type="ECO:0000313" key="10">
    <source>
        <dbReference type="EMBL" id="KAF3119796.1"/>
    </source>
</evidence>
<evidence type="ECO:0000256" key="4">
    <source>
        <dbReference type="ARBA" id="ARBA00022490"/>
    </source>
</evidence>
<dbReference type="SUPFAM" id="SSF52058">
    <property type="entry name" value="L domain-like"/>
    <property type="match status" value="1"/>
</dbReference>
<dbReference type="EMBL" id="WIQZ01000167">
    <property type="protein sequence ID" value="KAF3119796.1"/>
    <property type="molecule type" value="Genomic_DNA"/>
</dbReference>
<feature type="domain" description="CAP-Gly" evidence="9">
    <location>
        <begin position="23"/>
        <end position="67"/>
    </location>
</feature>
<keyword evidence="4" id="KW-0963">Cytoplasm</keyword>
<dbReference type="Gene3D" id="3.80.10.10">
    <property type="entry name" value="Ribonuclease Inhibitor"/>
    <property type="match status" value="2"/>
</dbReference>
<organism evidence="10 11">
    <name type="scientific">Orbilia oligospora</name>
    <name type="common">Nematode-trapping fungus</name>
    <name type="synonym">Arthrobotrys oligospora</name>
    <dbReference type="NCBI Taxonomy" id="2813651"/>
    <lineage>
        <taxon>Eukaryota</taxon>
        <taxon>Fungi</taxon>
        <taxon>Dikarya</taxon>
        <taxon>Ascomycota</taxon>
        <taxon>Pezizomycotina</taxon>
        <taxon>Orbiliomycetes</taxon>
        <taxon>Orbiliales</taxon>
        <taxon>Orbiliaceae</taxon>
        <taxon>Orbilia</taxon>
    </lineage>
</organism>
<keyword evidence="7" id="KW-0143">Chaperone</keyword>
<evidence type="ECO:0000256" key="6">
    <source>
        <dbReference type="ARBA" id="ARBA00022737"/>
    </source>
</evidence>
<dbReference type="InterPro" id="IPR000938">
    <property type="entry name" value="CAP-Gly_domain"/>
</dbReference>
<dbReference type="InterPro" id="IPR050836">
    <property type="entry name" value="SDS22/Internalin_LRR"/>
</dbReference>
<dbReference type="PANTHER" id="PTHR46652:SF3">
    <property type="entry name" value="LEUCINE-RICH REPEAT-CONTAINING PROTEIN 9"/>
    <property type="match status" value="1"/>
</dbReference>
<dbReference type="SUPFAM" id="SSF74924">
    <property type="entry name" value="Cap-Gly domain"/>
    <property type="match status" value="1"/>
</dbReference>